<protein>
    <submittedName>
        <fullName evidence="2">Metal-sensitive transcriptional regulator</fullName>
    </submittedName>
</protein>
<dbReference type="Gene3D" id="1.20.58.1000">
    <property type="entry name" value="Metal-sensitive repressor, helix protomer"/>
    <property type="match status" value="1"/>
</dbReference>
<evidence type="ECO:0000256" key="1">
    <source>
        <dbReference type="ARBA" id="ARBA00005260"/>
    </source>
</evidence>
<sequence>MTDTPKEAENATPAVALTAEQKKDLLHRLARVEGQIRGVQKLIVNAEVAADCAGVAQQLAAARKALDRVFVTLLSDAIVTHTAAAATPEEANERARDLAALLDKFA</sequence>
<evidence type="ECO:0000313" key="3">
    <source>
        <dbReference type="Proteomes" id="UP001596045"/>
    </source>
</evidence>
<comment type="similarity">
    <text evidence="1">Belongs to the FrmR/RcnR family.</text>
</comment>
<dbReference type="InterPro" id="IPR038390">
    <property type="entry name" value="Metal_Tscrpt_repr_sf"/>
</dbReference>
<organism evidence="2 3">
    <name type="scientific">Paraherbaspirillum soli</name>
    <dbReference type="NCBI Taxonomy" id="631222"/>
    <lineage>
        <taxon>Bacteria</taxon>
        <taxon>Pseudomonadati</taxon>
        <taxon>Pseudomonadota</taxon>
        <taxon>Betaproteobacteria</taxon>
        <taxon>Burkholderiales</taxon>
        <taxon>Oxalobacteraceae</taxon>
        <taxon>Paraherbaspirillum</taxon>
    </lineage>
</organism>
<name>A0ABW0M8R3_9BURK</name>
<dbReference type="CDD" id="cd10148">
    <property type="entry name" value="CsoR-like_DUF156"/>
    <property type="match status" value="1"/>
</dbReference>
<proteinExistence type="inferred from homology"/>
<evidence type="ECO:0000313" key="2">
    <source>
        <dbReference type="EMBL" id="MFC5473251.1"/>
    </source>
</evidence>
<dbReference type="PANTHER" id="PTHR33677:SF5">
    <property type="entry name" value="TRANSCRIPTIONAL REPRESSOR FRMR"/>
    <property type="match status" value="1"/>
</dbReference>
<reference evidence="3" key="1">
    <citation type="journal article" date="2019" name="Int. J. Syst. Evol. Microbiol.">
        <title>The Global Catalogue of Microorganisms (GCM) 10K type strain sequencing project: providing services to taxonomists for standard genome sequencing and annotation.</title>
        <authorList>
            <consortium name="The Broad Institute Genomics Platform"/>
            <consortium name="The Broad Institute Genome Sequencing Center for Infectious Disease"/>
            <person name="Wu L."/>
            <person name="Ma J."/>
        </authorList>
    </citation>
    <scope>NUCLEOTIDE SEQUENCE [LARGE SCALE GENOMIC DNA]</scope>
    <source>
        <strain evidence="3">JCM 17066</strain>
    </source>
</reference>
<gene>
    <name evidence="2" type="ORF">ACFPM8_04715</name>
</gene>
<accession>A0ABW0M8R3</accession>
<dbReference type="Pfam" id="PF02583">
    <property type="entry name" value="Trns_repr_metal"/>
    <property type="match status" value="1"/>
</dbReference>
<dbReference type="EMBL" id="JBHSMT010000008">
    <property type="protein sequence ID" value="MFC5473251.1"/>
    <property type="molecule type" value="Genomic_DNA"/>
</dbReference>
<dbReference type="InterPro" id="IPR003735">
    <property type="entry name" value="Metal_Tscrpt_repr"/>
</dbReference>
<dbReference type="Proteomes" id="UP001596045">
    <property type="component" value="Unassembled WGS sequence"/>
</dbReference>
<comment type="caution">
    <text evidence="2">The sequence shown here is derived from an EMBL/GenBank/DDBJ whole genome shotgun (WGS) entry which is preliminary data.</text>
</comment>
<keyword evidence="3" id="KW-1185">Reference proteome</keyword>
<dbReference type="PANTHER" id="PTHR33677">
    <property type="entry name" value="TRANSCRIPTIONAL REPRESSOR FRMR-RELATED"/>
    <property type="match status" value="1"/>
</dbReference>
<dbReference type="RefSeq" id="WP_378995471.1">
    <property type="nucleotide sequence ID" value="NZ_JBHSMT010000008.1"/>
</dbReference>